<protein>
    <submittedName>
        <fullName evidence="2">Uncharacterized protein</fullName>
    </submittedName>
</protein>
<feature type="compositionally biased region" description="Basic and acidic residues" evidence="1">
    <location>
        <begin position="425"/>
        <end position="437"/>
    </location>
</feature>
<dbReference type="AlphaFoldDB" id="A0A5M9JAV6"/>
<accession>A0A5M9JAV6</accession>
<organism evidence="2 3">
    <name type="scientific">Monilinia fructicola</name>
    <name type="common">Brown rot fungus</name>
    <name type="synonym">Ciboria fructicola</name>
    <dbReference type="NCBI Taxonomy" id="38448"/>
    <lineage>
        <taxon>Eukaryota</taxon>
        <taxon>Fungi</taxon>
        <taxon>Dikarya</taxon>
        <taxon>Ascomycota</taxon>
        <taxon>Pezizomycotina</taxon>
        <taxon>Leotiomycetes</taxon>
        <taxon>Helotiales</taxon>
        <taxon>Sclerotiniaceae</taxon>
        <taxon>Monilinia</taxon>
    </lineage>
</organism>
<evidence type="ECO:0000256" key="1">
    <source>
        <dbReference type="SAM" id="MobiDB-lite"/>
    </source>
</evidence>
<evidence type="ECO:0000313" key="2">
    <source>
        <dbReference type="EMBL" id="KAA8565907.1"/>
    </source>
</evidence>
<sequence length="496" mass="54813">MQHPARPIARFTNNYSVDDSSGVVELSERYNDARKETFEEWLDARRAKITDEIQEAQSSQESAELEMGEESFENFSARRFSSPSKDNFDYGGFVESPSQQESDQSRGSSPFEPEEVSTTPHLQPPAAQRLQGRARLPRSPLFLAQNASSSPEHRPIASLTPRVVSHVATHNAPVFSFDDSERSSVAYEQERALSSSTTDSRPRPSESLNLRQELRGSSLQSSRIPSFASSFRSDLPPLHDQTISAQSGEIENGAGFNQRTRDEEMGPHSLSLIAEQSVISTSTSNDPSRELTLPPPFSTISRSVSRAGSLPSSPPDGYPNRPSLSSIIRSSSGGPSVSPSRDVSISSSVISQLIREHEEKQTSSPPSGGHRRQNPIVRAAARLFSSSRSRSPRRNSPPPSPSPSPRRRRVRLQPTPTPTPTRENSAQRRMHEADTRWVRRRSGSPAGMSDDGFQGLYGGVENGDDEQSWIDGVRARNAEMRTWQIRASEAEFDDDE</sequence>
<feature type="region of interest" description="Disordered" evidence="1">
    <location>
        <begin position="186"/>
        <end position="253"/>
    </location>
</feature>
<comment type="caution">
    <text evidence="2">The sequence shown here is derived from an EMBL/GenBank/DDBJ whole genome shotgun (WGS) entry which is preliminary data.</text>
</comment>
<reference evidence="2 3" key="1">
    <citation type="submission" date="2019-06" db="EMBL/GenBank/DDBJ databases">
        <title>Genome Sequence of the Brown Rot Fungal Pathogen Monilinia fructicola.</title>
        <authorList>
            <person name="De Miccolis Angelini R.M."/>
            <person name="Landi L."/>
            <person name="Abate D."/>
            <person name="Pollastro S."/>
            <person name="Romanazzi G."/>
            <person name="Faretra F."/>
        </authorList>
    </citation>
    <scope>NUCLEOTIDE SEQUENCE [LARGE SCALE GENOMIC DNA]</scope>
    <source>
        <strain evidence="2 3">Mfrc123</strain>
    </source>
</reference>
<keyword evidence="3" id="KW-1185">Reference proteome</keyword>
<feature type="compositionally biased region" description="Pro residues" evidence="1">
    <location>
        <begin position="395"/>
        <end position="404"/>
    </location>
</feature>
<dbReference type="Proteomes" id="UP000322873">
    <property type="component" value="Unassembled WGS sequence"/>
</dbReference>
<proteinExistence type="predicted"/>
<dbReference type="VEuPathDB" id="FungiDB:MFRU_022g00940"/>
<name>A0A5M9JAV6_MONFR</name>
<feature type="region of interest" description="Disordered" evidence="1">
    <location>
        <begin position="278"/>
        <end position="346"/>
    </location>
</feature>
<feature type="region of interest" description="Disordered" evidence="1">
    <location>
        <begin position="356"/>
        <end position="375"/>
    </location>
</feature>
<feature type="compositionally biased region" description="Polar residues" evidence="1">
    <location>
        <begin position="215"/>
        <end position="232"/>
    </location>
</feature>
<evidence type="ECO:0000313" key="3">
    <source>
        <dbReference type="Proteomes" id="UP000322873"/>
    </source>
</evidence>
<feature type="region of interest" description="Disordered" evidence="1">
    <location>
        <begin position="384"/>
        <end position="466"/>
    </location>
</feature>
<dbReference type="EMBL" id="VICG01000013">
    <property type="protein sequence ID" value="KAA8565907.1"/>
    <property type="molecule type" value="Genomic_DNA"/>
</dbReference>
<feature type="compositionally biased region" description="Low complexity" evidence="1">
    <location>
        <begin position="323"/>
        <end position="346"/>
    </location>
</feature>
<gene>
    <name evidence="2" type="ORF">EYC84_009718</name>
</gene>
<feature type="compositionally biased region" description="Polar residues" evidence="1">
    <location>
        <begin position="96"/>
        <end position="108"/>
    </location>
</feature>
<feature type="compositionally biased region" description="Acidic residues" evidence="1">
    <location>
        <begin position="63"/>
        <end position="72"/>
    </location>
</feature>
<feature type="region of interest" description="Disordered" evidence="1">
    <location>
        <begin position="52"/>
        <end position="131"/>
    </location>
</feature>